<proteinExistence type="predicted"/>
<comment type="caution">
    <text evidence="1">The sequence shown here is derived from an EMBL/GenBank/DDBJ whole genome shotgun (WGS) entry which is preliminary data.</text>
</comment>
<dbReference type="Proteomes" id="UP000805193">
    <property type="component" value="Unassembled WGS sequence"/>
</dbReference>
<accession>A0AC60PTS8</accession>
<protein>
    <submittedName>
        <fullName evidence="1">Uncharacterized protein</fullName>
    </submittedName>
</protein>
<gene>
    <name evidence="1" type="ORF">HPB47_028219</name>
</gene>
<keyword evidence="2" id="KW-1185">Reference proteome</keyword>
<evidence type="ECO:0000313" key="1">
    <source>
        <dbReference type="EMBL" id="KAG0424564.1"/>
    </source>
</evidence>
<evidence type="ECO:0000313" key="2">
    <source>
        <dbReference type="Proteomes" id="UP000805193"/>
    </source>
</evidence>
<sequence length="108" mass="11614">MADMRATTEAPSTRLRAGHAGDIAIEAPAAAGAGDLRRGRSISGRPGTPRPRDDRSEDPHGEANERQFSASQGRANLQRLGASLERVRGVRQPKQAVQIDVLLSKVHR</sequence>
<organism evidence="1 2">
    <name type="scientific">Ixodes persulcatus</name>
    <name type="common">Taiga tick</name>
    <dbReference type="NCBI Taxonomy" id="34615"/>
    <lineage>
        <taxon>Eukaryota</taxon>
        <taxon>Metazoa</taxon>
        <taxon>Ecdysozoa</taxon>
        <taxon>Arthropoda</taxon>
        <taxon>Chelicerata</taxon>
        <taxon>Arachnida</taxon>
        <taxon>Acari</taxon>
        <taxon>Parasitiformes</taxon>
        <taxon>Ixodida</taxon>
        <taxon>Ixodoidea</taxon>
        <taxon>Ixodidae</taxon>
        <taxon>Ixodinae</taxon>
        <taxon>Ixodes</taxon>
    </lineage>
</organism>
<reference evidence="1 2" key="1">
    <citation type="journal article" date="2020" name="Cell">
        <title>Large-Scale Comparative Analyses of Tick Genomes Elucidate Their Genetic Diversity and Vector Capacities.</title>
        <authorList>
            <consortium name="Tick Genome and Microbiome Consortium (TIGMIC)"/>
            <person name="Jia N."/>
            <person name="Wang J."/>
            <person name="Shi W."/>
            <person name="Du L."/>
            <person name="Sun Y."/>
            <person name="Zhan W."/>
            <person name="Jiang J.F."/>
            <person name="Wang Q."/>
            <person name="Zhang B."/>
            <person name="Ji P."/>
            <person name="Bell-Sakyi L."/>
            <person name="Cui X.M."/>
            <person name="Yuan T.T."/>
            <person name="Jiang B.G."/>
            <person name="Yang W.F."/>
            <person name="Lam T.T."/>
            <person name="Chang Q.C."/>
            <person name="Ding S.J."/>
            <person name="Wang X.J."/>
            <person name="Zhu J.G."/>
            <person name="Ruan X.D."/>
            <person name="Zhao L."/>
            <person name="Wei J.T."/>
            <person name="Ye R.Z."/>
            <person name="Que T.C."/>
            <person name="Du C.H."/>
            <person name="Zhou Y.H."/>
            <person name="Cheng J.X."/>
            <person name="Dai P.F."/>
            <person name="Guo W.B."/>
            <person name="Han X.H."/>
            <person name="Huang E.J."/>
            <person name="Li L.F."/>
            <person name="Wei W."/>
            <person name="Gao Y.C."/>
            <person name="Liu J.Z."/>
            <person name="Shao H.Z."/>
            <person name="Wang X."/>
            <person name="Wang C.C."/>
            <person name="Yang T.C."/>
            <person name="Huo Q.B."/>
            <person name="Li W."/>
            <person name="Chen H.Y."/>
            <person name="Chen S.E."/>
            <person name="Zhou L.G."/>
            <person name="Ni X.B."/>
            <person name="Tian J.H."/>
            <person name="Sheng Y."/>
            <person name="Liu T."/>
            <person name="Pan Y.S."/>
            <person name="Xia L.Y."/>
            <person name="Li J."/>
            <person name="Zhao F."/>
            <person name="Cao W.C."/>
        </authorList>
    </citation>
    <scope>NUCLEOTIDE SEQUENCE [LARGE SCALE GENOMIC DNA]</scope>
    <source>
        <strain evidence="1">Iper-2018</strain>
    </source>
</reference>
<name>A0AC60PTS8_IXOPE</name>
<dbReference type="EMBL" id="JABSTQ010009961">
    <property type="protein sequence ID" value="KAG0424564.1"/>
    <property type="molecule type" value="Genomic_DNA"/>
</dbReference>